<keyword evidence="4" id="KW-1185">Reference proteome</keyword>
<evidence type="ECO:0000313" key="3">
    <source>
        <dbReference type="EMBL" id="PRQ32119.1"/>
    </source>
</evidence>
<dbReference type="Proteomes" id="UP000238479">
    <property type="component" value="Chromosome 5"/>
</dbReference>
<keyword evidence="2" id="KW-0472">Membrane</keyword>
<keyword evidence="2" id="KW-0812">Transmembrane</keyword>
<gene>
    <name evidence="3" type="ORF">RchiOBHm_Chr5g0042821</name>
</gene>
<reference evidence="3 4" key="1">
    <citation type="journal article" date="2018" name="Nat. Genet.">
        <title>The Rosa genome provides new insights in the design of modern roses.</title>
        <authorList>
            <person name="Bendahmane M."/>
        </authorList>
    </citation>
    <scope>NUCLEOTIDE SEQUENCE [LARGE SCALE GENOMIC DNA]</scope>
    <source>
        <strain evidence="4">cv. Old Blush</strain>
    </source>
</reference>
<keyword evidence="2" id="KW-1133">Transmembrane helix</keyword>
<evidence type="ECO:0000313" key="4">
    <source>
        <dbReference type="Proteomes" id="UP000238479"/>
    </source>
</evidence>
<proteinExistence type="predicted"/>
<organism evidence="3 4">
    <name type="scientific">Rosa chinensis</name>
    <name type="common">China rose</name>
    <dbReference type="NCBI Taxonomy" id="74649"/>
    <lineage>
        <taxon>Eukaryota</taxon>
        <taxon>Viridiplantae</taxon>
        <taxon>Streptophyta</taxon>
        <taxon>Embryophyta</taxon>
        <taxon>Tracheophyta</taxon>
        <taxon>Spermatophyta</taxon>
        <taxon>Magnoliopsida</taxon>
        <taxon>eudicotyledons</taxon>
        <taxon>Gunneridae</taxon>
        <taxon>Pentapetalae</taxon>
        <taxon>rosids</taxon>
        <taxon>fabids</taxon>
        <taxon>Rosales</taxon>
        <taxon>Rosaceae</taxon>
        <taxon>Rosoideae</taxon>
        <taxon>Rosoideae incertae sedis</taxon>
        <taxon>Rosa</taxon>
    </lineage>
</organism>
<name>A0A2P6QD73_ROSCH</name>
<sequence length="124" mass="13802">MLEASDPKRGRRPGGGTRPELSRLATPRLRMGTILFVSSPPSRLWPLIVHAPDEEEELTVRKSTVLANSQRFPVTDGAACVFPAMLGFVFILTALVDQKSRGLLGYWRQNPQFISSVQQEIPEN</sequence>
<feature type="region of interest" description="Disordered" evidence="1">
    <location>
        <begin position="1"/>
        <end position="25"/>
    </location>
</feature>
<comment type="caution">
    <text evidence="3">The sequence shown here is derived from an EMBL/GenBank/DDBJ whole genome shotgun (WGS) entry which is preliminary data.</text>
</comment>
<protein>
    <submittedName>
        <fullName evidence="3">Uncharacterized protein</fullName>
    </submittedName>
</protein>
<feature type="transmembrane region" description="Helical" evidence="2">
    <location>
        <begin position="74"/>
        <end position="96"/>
    </location>
</feature>
<dbReference type="EMBL" id="PDCK01000043">
    <property type="protein sequence ID" value="PRQ32119.1"/>
    <property type="molecule type" value="Genomic_DNA"/>
</dbReference>
<dbReference type="Gramene" id="PRQ32119">
    <property type="protein sequence ID" value="PRQ32119"/>
    <property type="gene ID" value="RchiOBHm_Chr5g0042821"/>
</dbReference>
<evidence type="ECO:0000256" key="1">
    <source>
        <dbReference type="SAM" id="MobiDB-lite"/>
    </source>
</evidence>
<accession>A0A2P6QD73</accession>
<dbReference type="AlphaFoldDB" id="A0A2P6QD73"/>
<evidence type="ECO:0000256" key="2">
    <source>
        <dbReference type="SAM" id="Phobius"/>
    </source>
</evidence>